<gene>
    <name evidence="2" type="ORF">LQ356_02025</name>
</gene>
<accession>A0ABZ2TKK5</accession>
<evidence type="ECO:0000256" key="1">
    <source>
        <dbReference type="SAM" id="Phobius"/>
    </source>
</evidence>
<protein>
    <submittedName>
        <fullName evidence="2">Uncharacterized protein</fullName>
    </submittedName>
</protein>
<keyword evidence="3" id="KW-1185">Reference proteome</keyword>
<name>A0ABZ2TKK5_9BACT</name>
<sequence length="375" mass="45314">MKKIIDLIGSWGGYEIYYEQNENSKKWNSKDEGYWGYPSLYFKIDTIFNLVPDEIVDSIVNKDKTFGLYYLDFYKYLDLDQVYIPYENEEGLLFPFFQFLNLPIDIFTPPLKLIPKLFKYKIKDIHNFINDPKLDEWLWKLYKICKKIYSTKEYAFKQYHLENWPLYIYPSDEEKIFLEELKYKDEDAFNDYIRSKNNNEKIPLEYKRNENLSWNCNYFLSLLNVSFVNFLDGYLKVKSKKMLMKKLILLKKNTEYESESWSKQILLWNINQLSKIISDSSLFKKYTSQLIGPKWHQSRINYAIIINLDNPLYAYKLFSYKRISLDEAYLPQQYISELKPYYPKKLKKRNWLVIGIFFLILVIAGIITTSIFLLI</sequence>
<proteinExistence type="predicted"/>
<feature type="transmembrane region" description="Helical" evidence="1">
    <location>
        <begin position="351"/>
        <end position="374"/>
    </location>
</feature>
<evidence type="ECO:0000313" key="2">
    <source>
        <dbReference type="EMBL" id="WYM96983.1"/>
    </source>
</evidence>
<keyword evidence="1" id="KW-1133">Transmembrane helix</keyword>
<reference evidence="2" key="1">
    <citation type="submission" date="2021-11" db="EMBL/GenBank/DDBJ databases">
        <title>The first genome sequence of unculturable Mycoplasma faucium obtained by de novo assembly of metagenomic reads.</title>
        <authorList>
            <person name="Sabat A.J."/>
            <person name="Bathoorn E."/>
            <person name="Akkerboom V."/>
            <person name="Friedrich A.W."/>
        </authorList>
    </citation>
    <scope>NUCLEOTIDE SEQUENCE [LARGE SCALE GENOMIC DNA]</scope>
    <source>
        <strain evidence="2">UMCG-MFM1</strain>
    </source>
</reference>
<organism evidence="2 3">
    <name type="scientific">Metamycoplasma faucium</name>
    <dbReference type="NCBI Taxonomy" id="56142"/>
    <lineage>
        <taxon>Bacteria</taxon>
        <taxon>Bacillati</taxon>
        <taxon>Mycoplasmatota</taxon>
        <taxon>Mycoplasmoidales</taxon>
        <taxon>Metamycoplasmataceae</taxon>
        <taxon>Metamycoplasma</taxon>
    </lineage>
</organism>
<keyword evidence="1" id="KW-0472">Membrane</keyword>
<dbReference type="RefSeq" id="WP_405311147.1">
    <property type="nucleotide sequence ID" value="NZ_CP088155.1"/>
</dbReference>
<evidence type="ECO:0000313" key="3">
    <source>
        <dbReference type="Proteomes" id="UP001622612"/>
    </source>
</evidence>
<keyword evidence="1" id="KW-0812">Transmembrane</keyword>
<dbReference type="Proteomes" id="UP001622612">
    <property type="component" value="Chromosome"/>
</dbReference>
<dbReference type="EMBL" id="CP088155">
    <property type="protein sequence ID" value="WYM96983.1"/>
    <property type="molecule type" value="Genomic_DNA"/>
</dbReference>